<proteinExistence type="predicted"/>
<dbReference type="SMR" id="A0A0B2S776"/>
<accession>A0A0B2S776</accession>
<name>A0A0B2S776_GLYSO</name>
<sequence length="119" mass="13941">MSHPNYANLVSQAWNITPGDAICKLEGVKEKSIMFNWDVFGNIFKRKRQLEGRIKEVHRQLDMVITSDLIQLEINLQQDYKEVLAQKEMLWFQKSREEWIKLGGTKFLAFLLMVIGVLT</sequence>
<protein>
    <submittedName>
        <fullName evidence="1">Uncharacterized protein</fullName>
    </submittedName>
</protein>
<evidence type="ECO:0000313" key="1">
    <source>
        <dbReference type="EMBL" id="KHN40124.1"/>
    </source>
</evidence>
<gene>
    <name evidence="1" type="ORF">glysoja_028745</name>
</gene>
<dbReference type="EMBL" id="KN645951">
    <property type="protein sequence ID" value="KHN40124.1"/>
    <property type="molecule type" value="Genomic_DNA"/>
</dbReference>
<reference evidence="1" key="1">
    <citation type="submission" date="2014-07" db="EMBL/GenBank/DDBJ databases">
        <title>Identification of a novel salt tolerance gene in wild soybean by whole-genome sequencing.</title>
        <authorList>
            <person name="Lam H.-M."/>
            <person name="Qi X."/>
            <person name="Li M.-W."/>
            <person name="Liu X."/>
            <person name="Xie M."/>
            <person name="Ni M."/>
            <person name="Xu X."/>
        </authorList>
    </citation>
    <scope>NUCLEOTIDE SEQUENCE [LARGE SCALE GENOMIC DNA]</scope>
    <source>
        <tissue evidence="1">Root</tissue>
    </source>
</reference>
<organism evidence="1">
    <name type="scientific">Glycine soja</name>
    <name type="common">Wild soybean</name>
    <dbReference type="NCBI Taxonomy" id="3848"/>
    <lineage>
        <taxon>Eukaryota</taxon>
        <taxon>Viridiplantae</taxon>
        <taxon>Streptophyta</taxon>
        <taxon>Embryophyta</taxon>
        <taxon>Tracheophyta</taxon>
        <taxon>Spermatophyta</taxon>
        <taxon>Magnoliopsida</taxon>
        <taxon>eudicotyledons</taxon>
        <taxon>Gunneridae</taxon>
        <taxon>Pentapetalae</taxon>
        <taxon>rosids</taxon>
        <taxon>fabids</taxon>
        <taxon>Fabales</taxon>
        <taxon>Fabaceae</taxon>
        <taxon>Papilionoideae</taxon>
        <taxon>50 kb inversion clade</taxon>
        <taxon>NPAAA clade</taxon>
        <taxon>indigoferoid/millettioid clade</taxon>
        <taxon>Phaseoleae</taxon>
        <taxon>Glycine</taxon>
        <taxon>Glycine subgen. Soja</taxon>
    </lineage>
</organism>
<dbReference type="Proteomes" id="UP000053555">
    <property type="component" value="Unassembled WGS sequence"/>
</dbReference>
<dbReference type="AlphaFoldDB" id="A0A0B2S776"/>